<organism evidence="2">
    <name type="scientific">uncultured Caudovirales phage</name>
    <dbReference type="NCBI Taxonomy" id="2100421"/>
    <lineage>
        <taxon>Viruses</taxon>
        <taxon>Duplodnaviria</taxon>
        <taxon>Heunggongvirae</taxon>
        <taxon>Uroviricota</taxon>
        <taxon>Caudoviricetes</taxon>
        <taxon>Peduoviridae</taxon>
        <taxon>Maltschvirus</taxon>
        <taxon>Maltschvirus maltsch</taxon>
    </lineage>
</organism>
<accession>A0A6J7VJM7</accession>
<name>A0A6J7VJM7_9CAUD</name>
<evidence type="ECO:0000313" key="2">
    <source>
        <dbReference type="EMBL" id="CAB5079579.1"/>
    </source>
</evidence>
<dbReference type="EMBL" id="LR798191">
    <property type="protein sequence ID" value="CAB5079579.1"/>
    <property type="molecule type" value="Genomic_DNA"/>
</dbReference>
<proteinExistence type="predicted"/>
<reference evidence="2" key="1">
    <citation type="submission" date="2020-05" db="EMBL/GenBank/DDBJ databases">
        <authorList>
            <person name="Chiriac C."/>
            <person name="Salcher M."/>
            <person name="Ghai R."/>
            <person name="Kavagutti S V."/>
        </authorList>
    </citation>
    <scope>NUCLEOTIDE SEQUENCE</scope>
</reference>
<feature type="region of interest" description="Disordered" evidence="1">
    <location>
        <begin position="37"/>
        <end position="57"/>
    </location>
</feature>
<gene>
    <name evidence="2" type="ORF">UFOVP143_37</name>
</gene>
<sequence>MITAEQVIKAALDGTFTIIDRVNNEVRTKEVDVDFIPDHFPPRQPPRDKGIARRPRHQWTPDEDLELLRLRRLGWSKMRCSHAFNVTEEALRKRILVLRDLGLEA</sequence>
<protein>
    <submittedName>
        <fullName evidence="2">Uncharacterized protein</fullName>
    </submittedName>
</protein>
<evidence type="ECO:0000256" key="1">
    <source>
        <dbReference type="SAM" id="MobiDB-lite"/>
    </source>
</evidence>
<feature type="compositionally biased region" description="Basic and acidic residues" evidence="1">
    <location>
        <begin position="37"/>
        <end position="51"/>
    </location>
</feature>